<dbReference type="NCBIfam" id="TIGR00830">
    <property type="entry name" value="PTBA"/>
    <property type="match status" value="1"/>
</dbReference>
<dbReference type="InterPro" id="IPR001996">
    <property type="entry name" value="PTS_IIB_1"/>
</dbReference>
<feature type="transmembrane region" description="Helical" evidence="13">
    <location>
        <begin position="531"/>
        <end position="557"/>
    </location>
</feature>
<keyword evidence="3" id="KW-1003">Cell membrane</keyword>
<dbReference type="Gene3D" id="3.30.1360.60">
    <property type="entry name" value="Glucose permease domain IIB"/>
    <property type="match status" value="1"/>
</dbReference>
<evidence type="ECO:0000256" key="13">
    <source>
        <dbReference type="SAM" id="Phobius"/>
    </source>
</evidence>
<evidence type="ECO:0000259" key="16">
    <source>
        <dbReference type="PROSITE" id="PS51103"/>
    </source>
</evidence>
<dbReference type="InterPro" id="IPR013013">
    <property type="entry name" value="PTS_EIIC_1"/>
</dbReference>
<dbReference type="InterPro" id="IPR036878">
    <property type="entry name" value="Glu_permease_IIB"/>
</dbReference>
<keyword evidence="5" id="KW-0808">Transferase</keyword>
<evidence type="ECO:0000256" key="3">
    <source>
        <dbReference type="ARBA" id="ARBA00022475"/>
    </source>
</evidence>
<dbReference type="GO" id="GO:0016301">
    <property type="term" value="F:kinase activity"/>
    <property type="evidence" value="ECO:0007669"/>
    <property type="project" value="UniProtKB-KW"/>
</dbReference>
<dbReference type="AlphaFoldDB" id="A0A249SP41"/>
<keyword evidence="12" id="KW-0175">Coiled coil</keyword>
<evidence type="ECO:0000256" key="9">
    <source>
        <dbReference type="ARBA" id="ARBA00022989"/>
    </source>
</evidence>
<dbReference type="InterPro" id="IPR018113">
    <property type="entry name" value="PTrfase_EIIB_Cys"/>
</dbReference>
<dbReference type="STRING" id="1336232.GCA_000518825_01151"/>
<dbReference type="InterPro" id="IPR001127">
    <property type="entry name" value="PTS_EIIA_1_perm"/>
</dbReference>
<evidence type="ECO:0000256" key="2">
    <source>
        <dbReference type="ARBA" id="ARBA00022448"/>
    </source>
</evidence>
<feature type="coiled-coil region" evidence="12">
    <location>
        <begin position="769"/>
        <end position="796"/>
    </location>
</feature>
<dbReference type="Pfam" id="PF00358">
    <property type="entry name" value="PTS_EIIA_1"/>
    <property type="match status" value="1"/>
</dbReference>
<accession>A0A249SP41</accession>
<evidence type="ECO:0000259" key="15">
    <source>
        <dbReference type="PROSITE" id="PS51098"/>
    </source>
</evidence>
<dbReference type="InterPro" id="IPR011055">
    <property type="entry name" value="Dup_hybrid_motif"/>
</dbReference>
<keyword evidence="7 13" id="KW-0812">Transmembrane</keyword>
<feature type="transmembrane region" description="Helical" evidence="13">
    <location>
        <begin position="328"/>
        <end position="349"/>
    </location>
</feature>
<reference evidence="17 18" key="1">
    <citation type="submission" date="2017-08" db="EMBL/GenBank/DDBJ databases">
        <title>Complete Genome Sequence of Mesoplasma chauliocola.</title>
        <authorList>
            <person name="Knight T.F.Jr."/>
            <person name="Citino T."/>
        </authorList>
    </citation>
    <scope>NUCLEOTIDE SEQUENCE [LARGE SCALE GENOMIC DNA]</scope>
    <source>
        <strain evidence="17 18">CHPA-2</strain>
    </source>
</reference>
<dbReference type="Pfam" id="PF02378">
    <property type="entry name" value="PTS_EIIC"/>
    <property type="match status" value="1"/>
</dbReference>
<sequence length="862" mass="96657">MEIKIYAPVDCEVFSIDKCSDPTFSQKMLGEGILIKPKKGNFVLPFDKAKTAMIFDTKHAYGFDIDGIGVLIHCGLETVNLNGEPFKTSLKPDQILFKGDKIFDVDLKFLKDKGISTETLIVFEGEISEISLKEGTFKKGELICTIIIETNSDTNDNKQKPIILEDALKRGLDTRSKYEILANKIYDLVGGKENYNKYYNCITRLRFDIKMKDLIDEKNIKKLEMVKGINWSGQELQIIFGNEVNNVRSAFDKYSSNPIKVESDTDFKTKVVEKSFGQQFMSMIKGIILPMLPVFMGPALITALKAILEMTGAINVVTTSSLFANYTIFEVFLFTLSLTTGSLIFIFIAYNSTKYFGGNGIYGLMVGLILSAPLLYRGVVQVNPEGVITGIGPWQVVLWSTKSFVEPSSPIPVVWLKIGGLPTSMLSGIMAGYIITKVEKISLKYIPSNAFILVPTAILAVSSSLMFFIFGPLFGLIETFLGQMVGLLIKVPFGLDKFIFGLLWPMLVITGAHVSLIMIIQMPWILDPSNVYISIPIMGVIFLSACGQLGVGIGTLIKTKDPKLKSTIYSAIPASVFGISEPMMYGVNIPNGKSFFLGCFSTAIGAWFLGIIGAEYYRQGGTGIFSAINALGPNADVSSLIVYLLAWVVTISIGITLAILFTETRINEKSTIKKQMKFYKKISQKQIFDVDEKTFEKIEELFNLFDKNNISKIKNLETKYQEANKYEIKISKILSKRNEKRLKLSNKFNKNIDKFDKDKLQSLLDKINLLNDETALNDLRTKIKEIEKEINIEKVEINNFILAAETKINKIEFKKLPDELKINIKNNLFNSINSLYISLDIESKKETLNKKEINKILHKKTK</sequence>
<dbReference type="GO" id="GO:0005886">
    <property type="term" value="C:plasma membrane"/>
    <property type="evidence" value="ECO:0007669"/>
    <property type="project" value="UniProtKB-SubCell"/>
</dbReference>
<dbReference type="InterPro" id="IPR050558">
    <property type="entry name" value="PTS_Sugar-Specific_Components"/>
</dbReference>
<proteinExistence type="predicted"/>
<keyword evidence="18" id="KW-1185">Reference proteome</keyword>
<dbReference type="SUPFAM" id="SSF55604">
    <property type="entry name" value="Glucose permease domain IIB"/>
    <property type="match status" value="1"/>
</dbReference>
<evidence type="ECO:0008006" key="19">
    <source>
        <dbReference type="Google" id="ProtNLM"/>
    </source>
</evidence>
<dbReference type="CDD" id="cd00212">
    <property type="entry name" value="PTS_IIB_glc"/>
    <property type="match status" value="1"/>
</dbReference>
<keyword evidence="6" id="KW-0598">Phosphotransferase system</keyword>
<protein>
    <recommendedName>
        <fullName evidence="19">PTS beta-glucoside transporter subunit EIIBCA</fullName>
    </recommendedName>
</protein>
<feature type="domain" description="PTS EIIC type-1" evidence="16">
    <location>
        <begin position="282"/>
        <end position="675"/>
    </location>
</feature>
<feature type="transmembrane region" description="Helical" evidence="13">
    <location>
        <begin position="502"/>
        <end position="525"/>
    </location>
</feature>
<dbReference type="PANTHER" id="PTHR30175">
    <property type="entry name" value="PHOSPHOTRANSFERASE SYSTEM TRANSPORT PROTEIN"/>
    <property type="match status" value="1"/>
</dbReference>
<evidence type="ECO:0000313" key="18">
    <source>
        <dbReference type="Proteomes" id="UP000232229"/>
    </source>
</evidence>
<dbReference type="RefSeq" id="WP_027875539.1">
    <property type="nucleotide sequence ID" value="NZ_CP023173.1"/>
</dbReference>
<feature type="transmembrane region" description="Helical" evidence="13">
    <location>
        <begin position="637"/>
        <end position="661"/>
    </location>
</feature>
<feature type="transmembrane region" description="Helical" evidence="13">
    <location>
        <begin position="356"/>
        <end position="376"/>
    </location>
</feature>
<feature type="transmembrane region" description="Helical" evidence="13">
    <location>
        <begin position="414"/>
        <end position="436"/>
    </location>
</feature>
<keyword evidence="8" id="KW-0418">Kinase</keyword>
<gene>
    <name evidence="17" type="ORF">CK556_03495</name>
</gene>
<evidence type="ECO:0000256" key="10">
    <source>
        <dbReference type="ARBA" id="ARBA00023136"/>
    </source>
</evidence>
<keyword evidence="10 13" id="KW-0472">Membrane</keyword>
<dbReference type="Proteomes" id="UP000232229">
    <property type="component" value="Chromosome"/>
</dbReference>
<evidence type="ECO:0000256" key="1">
    <source>
        <dbReference type="ARBA" id="ARBA00004651"/>
    </source>
</evidence>
<feature type="transmembrane region" description="Helical" evidence="13">
    <location>
        <begin position="287"/>
        <end position="308"/>
    </location>
</feature>
<feature type="transmembrane region" description="Helical" evidence="13">
    <location>
        <begin position="448"/>
        <end position="470"/>
    </location>
</feature>
<evidence type="ECO:0000256" key="11">
    <source>
        <dbReference type="PROSITE-ProRule" id="PRU00421"/>
    </source>
</evidence>
<dbReference type="GO" id="GO:0009401">
    <property type="term" value="P:phosphoenolpyruvate-dependent sugar phosphotransferase system"/>
    <property type="evidence" value="ECO:0007669"/>
    <property type="project" value="UniProtKB-KW"/>
</dbReference>
<dbReference type="KEGG" id="mchc:CK556_03495"/>
<dbReference type="EMBL" id="CP023173">
    <property type="protein sequence ID" value="ASZ09390.1"/>
    <property type="molecule type" value="Genomic_DNA"/>
</dbReference>
<dbReference type="InterPro" id="IPR003352">
    <property type="entry name" value="PTS_EIIC"/>
</dbReference>
<comment type="subcellular location">
    <subcellularLocation>
        <location evidence="1">Cell membrane</location>
        <topology evidence="1">Multi-pass membrane protein</topology>
    </subcellularLocation>
</comment>
<dbReference type="SUPFAM" id="SSF51261">
    <property type="entry name" value="Duplicated hybrid motif"/>
    <property type="match status" value="1"/>
</dbReference>
<keyword evidence="2" id="KW-0813">Transport</keyword>
<dbReference type="PANTHER" id="PTHR30175:SF3">
    <property type="entry name" value="PTS SYSTEM N-ACETYLMURAMIC ACID-SPECIFIC EIIBC COMPONENT"/>
    <property type="match status" value="1"/>
</dbReference>
<evidence type="ECO:0000313" key="17">
    <source>
        <dbReference type="EMBL" id="ASZ09390.1"/>
    </source>
</evidence>
<evidence type="ECO:0000256" key="6">
    <source>
        <dbReference type="ARBA" id="ARBA00022683"/>
    </source>
</evidence>
<name>A0A249SP41_9MOLU</name>
<organism evidence="17 18">
    <name type="scientific">Mesoplasma chauliocola</name>
    <dbReference type="NCBI Taxonomy" id="216427"/>
    <lineage>
        <taxon>Bacteria</taxon>
        <taxon>Bacillati</taxon>
        <taxon>Mycoplasmatota</taxon>
        <taxon>Mollicutes</taxon>
        <taxon>Entomoplasmatales</taxon>
        <taxon>Entomoplasmataceae</taxon>
        <taxon>Mesoplasma</taxon>
    </lineage>
</organism>
<dbReference type="Gene3D" id="2.70.70.10">
    <property type="entry name" value="Glucose Permease (Domain IIA)"/>
    <property type="match status" value="1"/>
</dbReference>
<dbReference type="GO" id="GO:0008982">
    <property type="term" value="F:protein-N(PI)-phosphohistidine-sugar phosphotransferase activity"/>
    <property type="evidence" value="ECO:0007669"/>
    <property type="project" value="InterPro"/>
</dbReference>
<evidence type="ECO:0000256" key="5">
    <source>
        <dbReference type="ARBA" id="ARBA00022679"/>
    </source>
</evidence>
<evidence type="ECO:0000256" key="8">
    <source>
        <dbReference type="ARBA" id="ARBA00022777"/>
    </source>
</evidence>
<evidence type="ECO:0000256" key="12">
    <source>
        <dbReference type="SAM" id="Coils"/>
    </source>
</evidence>
<feature type="domain" description="PTS EIIA type-1" evidence="14">
    <location>
        <begin position="21"/>
        <end position="125"/>
    </location>
</feature>
<dbReference type="PROSITE" id="PS51103">
    <property type="entry name" value="PTS_EIIC_TYPE_1"/>
    <property type="match status" value="1"/>
</dbReference>
<feature type="domain" description="PTS EIIB type-1" evidence="15">
    <location>
        <begin position="179"/>
        <end position="261"/>
    </location>
</feature>
<evidence type="ECO:0000256" key="4">
    <source>
        <dbReference type="ARBA" id="ARBA00022597"/>
    </source>
</evidence>
<feature type="active site" description="Phosphocysteine intermediate; for EIIB activity" evidence="11">
    <location>
        <position position="201"/>
    </location>
</feature>
<evidence type="ECO:0000259" key="14">
    <source>
        <dbReference type="PROSITE" id="PS51093"/>
    </source>
</evidence>
<feature type="transmembrane region" description="Helical" evidence="13">
    <location>
        <begin position="594"/>
        <end position="617"/>
    </location>
</feature>
<evidence type="ECO:0000256" key="7">
    <source>
        <dbReference type="ARBA" id="ARBA00022692"/>
    </source>
</evidence>
<dbReference type="PROSITE" id="PS51098">
    <property type="entry name" value="PTS_EIIB_TYPE_1"/>
    <property type="match status" value="1"/>
</dbReference>
<keyword evidence="4" id="KW-0762">Sugar transport</keyword>
<dbReference type="GO" id="GO:0090588">
    <property type="term" value="F:protein-phosphocysteine-N-acetylmuramate phosphotransferase system transporter activity"/>
    <property type="evidence" value="ECO:0007669"/>
    <property type="project" value="TreeGrafter"/>
</dbReference>
<keyword evidence="9 13" id="KW-1133">Transmembrane helix</keyword>
<dbReference type="PROSITE" id="PS51093">
    <property type="entry name" value="PTS_EIIA_TYPE_1"/>
    <property type="match status" value="1"/>
</dbReference>
<dbReference type="Pfam" id="PF00367">
    <property type="entry name" value="PTS_EIIB"/>
    <property type="match status" value="1"/>
</dbReference>